<organism evidence="10 11">
    <name type="scientific">Glomus cerebriforme</name>
    <dbReference type="NCBI Taxonomy" id="658196"/>
    <lineage>
        <taxon>Eukaryota</taxon>
        <taxon>Fungi</taxon>
        <taxon>Fungi incertae sedis</taxon>
        <taxon>Mucoromycota</taxon>
        <taxon>Glomeromycotina</taxon>
        <taxon>Glomeromycetes</taxon>
        <taxon>Glomerales</taxon>
        <taxon>Glomeraceae</taxon>
        <taxon>Glomus</taxon>
    </lineage>
</organism>
<dbReference type="InterPro" id="IPR001138">
    <property type="entry name" value="Zn2Cys6_DnaBD"/>
</dbReference>
<dbReference type="GO" id="GO:0008270">
    <property type="term" value="F:zinc ion binding"/>
    <property type="evidence" value="ECO:0007669"/>
    <property type="project" value="InterPro"/>
</dbReference>
<keyword evidence="7" id="KW-0539">Nucleus</keyword>
<evidence type="ECO:0000256" key="7">
    <source>
        <dbReference type="ARBA" id="ARBA00023242"/>
    </source>
</evidence>
<evidence type="ECO:0000313" key="10">
    <source>
        <dbReference type="EMBL" id="RIA97694.1"/>
    </source>
</evidence>
<dbReference type="SUPFAM" id="SSF57701">
    <property type="entry name" value="Zn2/Cys6 DNA-binding domain"/>
    <property type="match status" value="1"/>
</dbReference>
<dbReference type="InterPro" id="IPR053045">
    <property type="entry name" value="Zinc_cluster_trans_reg"/>
</dbReference>
<dbReference type="AlphaFoldDB" id="A0A397TS31"/>
<feature type="domain" description="Zn(2)-C6 fungal-type" evidence="9">
    <location>
        <begin position="50"/>
        <end position="79"/>
    </location>
</feature>
<dbReference type="CDD" id="cd00067">
    <property type="entry name" value="GAL4"/>
    <property type="match status" value="1"/>
</dbReference>
<reference evidence="10 11" key="1">
    <citation type="submission" date="2018-06" db="EMBL/GenBank/DDBJ databases">
        <title>Comparative genomics reveals the genomic features of Rhizophagus irregularis, R. cerebriforme, R. diaphanum and Gigaspora rosea, and their symbiotic lifestyle signature.</title>
        <authorList>
            <person name="Morin E."/>
            <person name="San Clemente H."/>
            <person name="Chen E.C.H."/>
            <person name="De La Providencia I."/>
            <person name="Hainaut M."/>
            <person name="Kuo A."/>
            <person name="Kohler A."/>
            <person name="Murat C."/>
            <person name="Tang N."/>
            <person name="Roy S."/>
            <person name="Loubradou J."/>
            <person name="Henrissat B."/>
            <person name="Grigoriev I.V."/>
            <person name="Corradi N."/>
            <person name="Roux C."/>
            <person name="Martin F.M."/>
        </authorList>
    </citation>
    <scope>NUCLEOTIDE SEQUENCE [LARGE SCALE GENOMIC DNA]</scope>
    <source>
        <strain evidence="10 11">DAOM 227022</strain>
    </source>
</reference>
<evidence type="ECO:0000256" key="3">
    <source>
        <dbReference type="ARBA" id="ARBA00022833"/>
    </source>
</evidence>
<evidence type="ECO:0000256" key="2">
    <source>
        <dbReference type="ARBA" id="ARBA00022723"/>
    </source>
</evidence>
<dbReference type="PROSITE" id="PS00463">
    <property type="entry name" value="ZN2_CY6_FUNGAL_1"/>
    <property type="match status" value="1"/>
</dbReference>
<dbReference type="InterPro" id="IPR036864">
    <property type="entry name" value="Zn2-C6_fun-type_DNA-bd_sf"/>
</dbReference>
<evidence type="ECO:0000259" key="9">
    <source>
        <dbReference type="PROSITE" id="PS50048"/>
    </source>
</evidence>
<keyword evidence="4" id="KW-0805">Transcription regulation</keyword>
<keyword evidence="3" id="KW-0862">Zinc</keyword>
<evidence type="ECO:0000313" key="11">
    <source>
        <dbReference type="Proteomes" id="UP000265703"/>
    </source>
</evidence>
<dbReference type="SMART" id="SM00066">
    <property type="entry name" value="GAL4"/>
    <property type="match status" value="1"/>
</dbReference>
<evidence type="ECO:0000256" key="1">
    <source>
        <dbReference type="ARBA" id="ARBA00004123"/>
    </source>
</evidence>
<comment type="subcellular location">
    <subcellularLocation>
        <location evidence="1">Nucleus</location>
    </subcellularLocation>
</comment>
<evidence type="ECO:0000256" key="4">
    <source>
        <dbReference type="ARBA" id="ARBA00023015"/>
    </source>
</evidence>
<feature type="compositionally biased region" description="Polar residues" evidence="8">
    <location>
        <begin position="9"/>
        <end position="31"/>
    </location>
</feature>
<dbReference type="Pfam" id="PF00172">
    <property type="entry name" value="Zn_clus"/>
    <property type="match status" value="1"/>
</dbReference>
<dbReference type="PANTHER" id="PTHR31986">
    <property type="entry name" value="REGULATOR OF DRUG SENSITIVITY 2"/>
    <property type="match status" value="1"/>
</dbReference>
<dbReference type="PROSITE" id="PS50048">
    <property type="entry name" value="ZN2_CY6_FUNGAL_2"/>
    <property type="match status" value="1"/>
</dbReference>
<accession>A0A397TS31</accession>
<dbReference type="Gene3D" id="4.10.240.10">
    <property type="entry name" value="Zn(2)-C6 fungal-type DNA-binding domain"/>
    <property type="match status" value="1"/>
</dbReference>
<dbReference type="GO" id="GO:0000977">
    <property type="term" value="F:RNA polymerase II transcription regulatory region sequence-specific DNA binding"/>
    <property type="evidence" value="ECO:0007669"/>
    <property type="project" value="TreeGrafter"/>
</dbReference>
<feature type="region of interest" description="Disordered" evidence="8">
    <location>
        <begin position="1"/>
        <end position="42"/>
    </location>
</feature>
<keyword evidence="2" id="KW-0479">Metal-binding</keyword>
<dbReference type="STRING" id="658196.A0A397TS31"/>
<evidence type="ECO:0000256" key="6">
    <source>
        <dbReference type="ARBA" id="ARBA00023163"/>
    </source>
</evidence>
<protein>
    <recommendedName>
        <fullName evidence="9">Zn(2)-C6 fungal-type domain-containing protein</fullName>
    </recommendedName>
</protein>
<name>A0A397TS31_9GLOM</name>
<proteinExistence type="predicted"/>
<gene>
    <name evidence="10" type="ORF">C1645_686616</name>
</gene>
<comment type="caution">
    <text evidence="10">The sequence shown here is derived from an EMBL/GenBank/DDBJ whole genome shotgun (WGS) entry which is preliminary data.</text>
</comment>
<dbReference type="GO" id="GO:0000981">
    <property type="term" value="F:DNA-binding transcription factor activity, RNA polymerase II-specific"/>
    <property type="evidence" value="ECO:0007669"/>
    <property type="project" value="InterPro"/>
</dbReference>
<keyword evidence="6" id="KW-0804">Transcription</keyword>
<keyword evidence="5" id="KW-0238">DNA-binding</keyword>
<sequence>MEQQQQQQANYTETIVKTENETQSGDTSTTVKETDKKKRAGPKRRKVTHACVYCRRSHMTCDDGRPCQRCIKRSIGHLCHDEPKGSHGAQQMPGGHSALPASILAMQSLPQEVMRSNAYNNLAMQAYTYSQLPTTPLTFASEHMGHEFTVITDFLENVDGNAQNQQNSDGSSIDITEKFLLTAADPSDGPSEERLTQVINAKFEAGILKPYNYVSGYARLQRYMENNMSNVNRQRILNSLGTFRPTFRNVAQSLTDIDLVLVEEAFERLLLGYDRVFSSMGIPACLWRRTGEIYKGNKEFAILIGVPIEMLREGRLCIYELMMEESAVNYWEKYGNIAFDAGQKAVLTSCLLKGPDQDVQNVISCCFSFTIRRDKYNMYSAIIGNFLPIRLST</sequence>
<dbReference type="EMBL" id="QKYT01000026">
    <property type="protein sequence ID" value="RIA97694.1"/>
    <property type="molecule type" value="Genomic_DNA"/>
</dbReference>
<dbReference type="FunFam" id="4.10.240.10:FF:000002">
    <property type="entry name" value="Zn cluster transcription factor Rds2"/>
    <property type="match status" value="1"/>
</dbReference>
<keyword evidence="11" id="KW-1185">Reference proteome</keyword>
<dbReference type="PANTHER" id="PTHR31986:SF7">
    <property type="entry name" value="REGULATOR OF DRUG SENSITIVITY 2"/>
    <property type="match status" value="1"/>
</dbReference>
<dbReference type="Proteomes" id="UP000265703">
    <property type="component" value="Unassembled WGS sequence"/>
</dbReference>
<evidence type="ECO:0000256" key="8">
    <source>
        <dbReference type="SAM" id="MobiDB-lite"/>
    </source>
</evidence>
<dbReference type="InterPro" id="IPR056751">
    <property type="entry name" value="PAS_13"/>
</dbReference>
<evidence type="ECO:0000256" key="5">
    <source>
        <dbReference type="ARBA" id="ARBA00023125"/>
    </source>
</evidence>
<dbReference type="Pfam" id="PF24990">
    <property type="entry name" value="PAS_13"/>
    <property type="match status" value="1"/>
</dbReference>
<dbReference type="OrthoDB" id="65716at2759"/>
<dbReference type="GO" id="GO:0005634">
    <property type="term" value="C:nucleus"/>
    <property type="evidence" value="ECO:0007669"/>
    <property type="project" value="UniProtKB-SubCell"/>
</dbReference>